<protein>
    <submittedName>
        <fullName evidence="2">Uncharacterized protein</fullName>
    </submittedName>
</protein>
<evidence type="ECO:0000313" key="2">
    <source>
        <dbReference type="EMBL" id="KAF8662659.1"/>
    </source>
</evidence>
<proteinExistence type="predicted"/>
<sequence>MKHIAFGSRQQEDIAIDELGNNRIDMVQAHMDDHVLGFANDDFPNGAFETDKEERDDGDASQGSEGGDEEDDGG</sequence>
<dbReference type="EMBL" id="JACEFO010002380">
    <property type="protein sequence ID" value="KAF8662659.1"/>
    <property type="molecule type" value="Genomic_DNA"/>
</dbReference>
<keyword evidence="3" id="KW-1185">Reference proteome</keyword>
<reference evidence="2" key="1">
    <citation type="submission" date="2020-07" db="EMBL/GenBank/DDBJ databases">
        <title>Genome sequence and genetic diversity analysis of an under-domesticated orphan crop, white fonio (Digitaria exilis).</title>
        <authorList>
            <person name="Bennetzen J.L."/>
            <person name="Chen S."/>
            <person name="Ma X."/>
            <person name="Wang X."/>
            <person name="Yssel A.E.J."/>
            <person name="Chaluvadi S.R."/>
            <person name="Johnson M."/>
            <person name="Gangashetty P."/>
            <person name="Hamidou F."/>
            <person name="Sanogo M.D."/>
            <person name="Zwaenepoel A."/>
            <person name="Wallace J."/>
            <person name="Van De Peer Y."/>
            <person name="Van Deynze A."/>
        </authorList>
    </citation>
    <scope>NUCLEOTIDE SEQUENCE</scope>
    <source>
        <tissue evidence="2">Leaves</tissue>
    </source>
</reference>
<organism evidence="2 3">
    <name type="scientific">Digitaria exilis</name>
    <dbReference type="NCBI Taxonomy" id="1010633"/>
    <lineage>
        <taxon>Eukaryota</taxon>
        <taxon>Viridiplantae</taxon>
        <taxon>Streptophyta</taxon>
        <taxon>Embryophyta</taxon>
        <taxon>Tracheophyta</taxon>
        <taxon>Spermatophyta</taxon>
        <taxon>Magnoliopsida</taxon>
        <taxon>Liliopsida</taxon>
        <taxon>Poales</taxon>
        <taxon>Poaceae</taxon>
        <taxon>PACMAD clade</taxon>
        <taxon>Panicoideae</taxon>
        <taxon>Panicodae</taxon>
        <taxon>Paniceae</taxon>
        <taxon>Anthephorinae</taxon>
        <taxon>Digitaria</taxon>
    </lineage>
</organism>
<accession>A0A835AEM6</accession>
<gene>
    <name evidence="2" type="ORF">HU200_056261</name>
</gene>
<dbReference type="AlphaFoldDB" id="A0A835AEM6"/>
<feature type="region of interest" description="Disordered" evidence="1">
    <location>
        <begin position="40"/>
        <end position="74"/>
    </location>
</feature>
<comment type="caution">
    <text evidence="2">The sequence shown here is derived from an EMBL/GenBank/DDBJ whole genome shotgun (WGS) entry which is preliminary data.</text>
</comment>
<name>A0A835AEM6_9POAL</name>
<evidence type="ECO:0000256" key="1">
    <source>
        <dbReference type="SAM" id="MobiDB-lite"/>
    </source>
</evidence>
<evidence type="ECO:0000313" key="3">
    <source>
        <dbReference type="Proteomes" id="UP000636709"/>
    </source>
</evidence>
<dbReference type="Proteomes" id="UP000636709">
    <property type="component" value="Unassembled WGS sequence"/>
</dbReference>